<accession>A0AAV2T0G2</accession>
<reference evidence="1" key="1">
    <citation type="submission" date="2024-06" db="EMBL/GenBank/DDBJ databases">
        <authorList>
            <person name="Liu X."/>
            <person name="Lenzi L."/>
            <person name="Haldenby T S."/>
            <person name="Uol C."/>
        </authorList>
    </citation>
    <scope>NUCLEOTIDE SEQUENCE</scope>
</reference>
<proteinExistence type="predicted"/>
<evidence type="ECO:0000313" key="2">
    <source>
        <dbReference type="Proteomes" id="UP001497525"/>
    </source>
</evidence>
<dbReference type="Gene3D" id="2.60.40.790">
    <property type="match status" value="1"/>
</dbReference>
<dbReference type="InterPro" id="IPR008978">
    <property type="entry name" value="HSP20-like_chaperone"/>
</dbReference>
<sequence length="250" mass="28140">MLPMSTILEHVSTLFIVNATTGASFLKIILDAREAVRNSISASSTSNNELVVCAQGETFDKDVLTQRFVRQVLTVPEDVDIERTSFVLKHNGYLVIDVPFNSKRVLRFDSPQKELKLNPGAGLAECKQTETTTATARSNSNETCAWKQNQLDKHETTRSGNQLILRIPMDCAYPENQIAVQIVNRSVCVTATCQRNSTTSSQDQRNKQPYVVQRRFYKEYEASDCVPDPKTLTYEVKDNYLLVKVNVVPD</sequence>
<evidence type="ECO:0000313" key="1">
    <source>
        <dbReference type="EMBL" id="CAL5129960.1"/>
    </source>
</evidence>
<dbReference type="AlphaFoldDB" id="A0AAV2T0G2"/>
<comment type="caution">
    <text evidence="1">The sequence shown here is derived from an EMBL/GenBank/DDBJ whole genome shotgun (WGS) entry which is preliminary data.</text>
</comment>
<organism evidence="1 2">
    <name type="scientific">Calicophoron daubneyi</name>
    <name type="common">Rumen fluke</name>
    <name type="synonym">Paramphistomum daubneyi</name>
    <dbReference type="NCBI Taxonomy" id="300641"/>
    <lineage>
        <taxon>Eukaryota</taxon>
        <taxon>Metazoa</taxon>
        <taxon>Spiralia</taxon>
        <taxon>Lophotrochozoa</taxon>
        <taxon>Platyhelminthes</taxon>
        <taxon>Trematoda</taxon>
        <taxon>Digenea</taxon>
        <taxon>Plagiorchiida</taxon>
        <taxon>Pronocephalata</taxon>
        <taxon>Paramphistomoidea</taxon>
        <taxon>Paramphistomidae</taxon>
        <taxon>Calicophoron</taxon>
    </lineage>
</organism>
<dbReference type="EMBL" id="CAXLJL010000057">
    <property type="protein sequence ID" value="CAL5129960.1"/>
    <property type="molecule type" value="Genomic_DNA"/>
</dbReference>
<protein>
    <submittedName>
        <fullName evidence="1">Uncharacterized protein</fullName>
    </submittedName>
</protein>
<gene>
    <name evidence="1" type="ORF">CDAUBV1_LOCUS1412</name>
</gene>
<dbReference type="Proteomes" id="UP001497525">
    <property type="component" value="Unassembled WGS sequence"/>
</dbReference>
<name>A0AAV2T0G2_CALDB</name>